<comment type="caution">
    <text evidence="2">The sequence shown here is derived from an EMBL/GenBank/DDBJ whole genome shotgun (WGS) entry which is preliminary data.</text>
</comment>
<keyword evidence="3" id="KW-1185">Reference proteome</keyword>
<keyword evidence="1" id="KW-0732">Signal</keyword>
<reference evidence="2 3" key="1">
    <citation type="submission" date="2020-03" db="EMBL/GenBank/DDBJ databases">
        <title>Genomic Encyclopedia of Type Strains, Phase IV (KMG-IV): sequencing the most valuable type-strain genomes for metagenomic binning, comparative biology and taxonomic classification.</title>
        <authorList>
            <person name="Goeker M."/>
        </authorList>
    </citation>
    <scope>NUCLEOTIDE SEQUENCE [LARGE SCALE GENOMIC DNA]</scope>
    <source>
        <strain evidence="2 3">DSM 19867</strain>
    </source>
</reference>
<proteinExistence type="predicted"/>
<evidence type="ECO:0000256" key="1">
    <source>
        <dbReference type="SAM" id="SignalP"/>
    </source>
</evidence>
<feature type="chain" id="PRO_5032892683" description="Lipoprotein" evidence="1">
    <location>
        <begin position="23"/>
        <end position="174"/>
    </location>
</feature>
<protein>
    <recommendedName>
        <fullName evidence="4">Lipoprotein</fullName>
    </recommendedName>
</protein>
<name>A0A846N3B9_9PROT</name>
<dbReference type="Proteomes" id="UP000570514">
    <property type="component" value="Unassembled WGS sequence"/>
</dbReference>
<dbReference type="EMBL" id="JAASRM010000001">
    <property type="protein sequence ID" value="NIK89607.1"/>
    <property type="molecule type" value="Genomic_DNA"/>
</dbReference>
<dbReference type="RefSeq" id="WP_167083679.1">
    <property type="nucleotide sequence ID" value="NZ_BAAADC010000001.1"/>
</dbReference>
<evidence type="ECO:0000313" key="3">
    <source>
        <dbReference type="Proteomes" id="UP000570514"/>
    </source>
</evidence>
<dbReference type="PROSITE" id="PS51257">
    <property type="entry name" value="PROKAR_LIPOPROTEIN"/>
    <property type="match status" value="1"/>
</dbReference>
<feature type="signal peptide" evidence="1">
    <location>
        <begin position="1"/>
        <end position="22"/>
    </location>
</feature>
<evidence type="ECO:0000313" key="2">
    <source>
        <dbReference type="EMBL" id="NIK89607.1"/>
    </source>
</evidence>
<dbReference type="SUPFAM" id="SSF117074">
    <property type="entry name" value="Hypothetical protein PA1324"/>
    <property type="match status" value="1"/>
</dbReference>
<evidence type="ECO:0008006" key="4">
    <source>
        <dbReference type="Google" id="ProtNLM"/>
    </source>
</evidence>
<gene>
    <name evidence="2" type="ORF">FHS83_002925</name>
</gene>
<dbReference type="AlphaFoldDB" id="A0A846N3B9"/>
<organism evidence="2 3">
    <name type="scientific">Rhizomicrobium palustre</name>
    <dbReference type="NCBI Taxonomy" id="189966"/>
    <lineage>
        <taxon>Bacteria</taxon>
        <taxon>Pseudomonadati</taxon>
        <taxon>Pseudomonadota</taxon>
        <taxon>Alphaproteobacteria</taxon>
        <taxon>Micropepsales</taxon>
        <taxon>Micropepsaceae</taxon>
        <taxon>Rhizomicrobium</taxon>
    </lineage>
</organism>
<accession>A0A846N3B9</accession>
<sequence>MSLSRLATASFIALGLAGCASAPPQYMVTPFLDGDFQTWTQSGPYTVTGQAFVKLPDGHVITCAGGEISLLPAVGYNTELEQLLQNGKGIPVNYDRHARKYEHKTICDSTGHFSFDGIPALNWVVLTRVSWQEPSSIPYLGPEDKGGYLFGEIQVRENRTSLTLTNPDFVADAK</sequence>